<dbReference type="Pfam" id="PF19985">
    <property type="entry name" value="DUF6421"/>
    <property type="match status" value="1"/>
</dbReference>
<gene>
    <name evidence="1" type="ORF">O159_28010</name>
</gene>
<dbReference type="AlphaFoldDB" id="U3PD31"/>
<dbReference type="STRING" id="1389489.O159_28010"/>
<dbReference type="EMBL" id="CP006734">
    <property type="protein sequence ID" value="AGW42687.1"/>
    <property type="molecule type" value="Genomic_DNA"/>
</dbReference>
<dbReference type="PATRIC" id="fig|1389489.3.peg.2686"/>
<name>U3PD31_LEIXC</name>
<dbReference type="HOGENOM" id="CLU_1650036_0_0_11"/>
<keyword evidence="2" id="KW-1185">Reference proteome</keyword>
<protein>
    <submittedName>
        <fullName evidence="1">Uncharacterized protein</fullName>
    </submittedName>
</protein>
<evidence type="ECO:0000313" key="2">
    <source>
        <dbReference type="Proteomes" id="UP000016743"/>
    </source>
</evidence>
<reference evidence="1 2" key="1">
    <citation type="journal article" date="2013" name="Genome Announc.">
        <title>Complete Genome Sequence of Leifsonia xyli subsp. cynodontis Strain DSM46306, a Gram-Positive Bacterial Pathogen of Grasses.</title>
        <authorList>
            <person name="Monteiro-Vitorello C.B."/>
            <person name="Zerillo M.M."/>
            <person name="Van Sluys M.A."/>
            <person name="Camargo L.E."/>
            <person name="Kitajima J.P."/>
        </authorList>
    </citation>
    <scope>NUCLEOTIDE SEQUENCE [LARGE SCALE GENOMIC DNA]</scope>
    <source>
        <strain evidence="1 2">DSM 46306</strain>
    </source>
</reference>
<dbReference type="eggNOG" id="COG5426">
    <property type="taxonomic scope" value="Bacteria"/>
</dbReference>
<dbReference type="Proteomes" id="UP000016743">
    <property type="component" value="Chromosome"/>
</dbReference>
<dbReference type="KEGG" id="lxy:O159_28010"/>
<organism evidence="1 2">
    <name type="scientific">Leifsonia xyli subsp. cynodontis DSM 46306</name>
    <dbReference type="NCBI Taxonomy" id="1389489"/>
    <lineage>
        <taxon>Bacteria</taxon>
        <taxon>Bacillati</taxon>
        <taxon>Actinomycetota</taxon>
        <taxon>Actinomycetes</taxon>
        <taxon>Micrococcales</taxon>
        <taxon>Microbacteriaceae</taxon>
        <taxon>Leifsonia</taxon>
    </lineage>
</organism>
<sequence length="160" mass="16996">MGAHTALALGPRLSGHNPTTVRFVMSQSVHQIAPDAIVGEPKVVEDGRSVRELAEHPAWLRLKGAAVALQGMQARDGSIEPESARPAAAGHAAVIAAAIAELAPGFPHDAAYLTALQRDFARWADDGFGVPDFLDSLNAFQPQRHRVDGLGHLVVFPMQT</sequence>
<dbReference type="InterPro" id="IPR046306">
    <property type="entry name" value="DUF6421"/>
</dbReference>
<evidence type="ECO:0000313" key="1">
    <source>
        <dbReference type="EMBL" id="AGW42687.1"/>
    </source>
</evidence>
<accession>U3PD31</accession>
<proteinExistence type="predicted"/>